<dbReference type="Proteomes" id="UP000011713">
    <property type="component" value="Unassembled WGS sequence"/>
</dbReference>
<name>M4BW92_HYAAE</name>
<dbReference type="AlphaFoldDB" id="M4BW92"/>
<dbReference type="VEuPathDB" id="FungiDB:HpaG810793"/>
<evidence type="ECO:0008006" key="5">
    <source>
        <dbReference type="Google" id="ProtNLM"/>
    </source>
</evidence>
<feature type="compositionally biased region" description="Basic and acidic residues" evidence="1">
    <location>
        <begin position="36"/>
        <end position="46"/>
    </location>
</feature>
<dbReference type="HOGENOM" id="CLU_1931582_0_0_1"/>
<reference evidence="3" key="2">
    <citation type="submission" date="2015-06" db="UniProtKB">
        <authorList>
            <consortium name="EnsemblProtists"/>
        </authorList>
    </citation>
    <scope>IDENTIFICATION</scope>
    <source>
        <strain evidence="3">Emoy2</strain>
    </source>
</reference>
<accession>M4BW92</accession>
<evidence type="ECO:0000313" key="4">
    <source>
        <dbReference type="Proteomes" id="UP000011713"/>
    </source>
</evidence>
<dbReference type="InParanoid" id="M4BW92"/>
<dbReference type="EnsemblProtists" id="HpaT810793">
    <property type="protein sequence ID" value="HpaP810793"/>
    <property type="gene ID" value="HpaG810793"/>
</dbReference>
<feature type="region of interest" description="Disordered" evidence="1">
    <location>
        <begin position="22"/>
        <end position="58"/>
    </location>
</feature>
<evidence type="ECO:0000313" key="3">
    <source>
        <dbReference type="EnsemblProtists" id="HpaP810793"/>
    </source>
</evidence>
<feature type="compositionally biased region" description="Low complexity" evidence="1">
    <location>
        <begin position="22"/>
        <end position="33"/>
    </location>
</feature>
<evidence type="ECO:0000256" key="2">
    <source>
        <dbReference type="SAM" id="SignalP"/>
    </source>
</evidence>
<protein>
    <recommendedName>
        <fullName evidence="5">RxLR effector candidate protein</fullName>
    </recommendedName>
</protein>
<dbReference type="EMBL" id="JH597995">
    <property type="status" value="NOT_ANNOTATED_CDS"/>
    <property type="molecule type" value="Genomic_DNA"/>
</dbReference>
<sequence>MKTPSALALLAAAAILARVDGSSASKGATTTSTLAKDGRVTEDKNDVSGTCGEAVDDSEERAASELASLADKSASELAKSVTVLLSLKPKEMKTSVGPRVNRKDLKIVNIPNLQVWVDVFLLLHESNPNKR</sequence>
<keyword evidence="4" id="KW-1185">Reference proteome</keyword>
<evidence type="ECO:0000256" key="1">
    <source>
        <dbReference type="SAM" id="MobiDB-lite"/>
    </source>
</evidence>
<reference evidence="4" key="1">
    <citation type="journal article" date="2010" name="Science">
        <title>Signatures of adaptation to obligate biotrophy in the Hyaloperonospora arabidopsidis genome.</title>
        <authorList>
            <person name="Baxter L."/>
            <person name="Tripathy S."/>
            <person name="Ishaque N."/>
            <person name="Boot N."/>
            <person name="Cabral A."/>
            <person name="Kemen E."/>
            <person name="Thines M."/>
            <person name="Ah-Fong A."/>
            <person name="Anderson R."/>
            <person name="Badejoko W."/>
            <person name="Bittner-Eddy P."/>
            <person name="Boore J.L."/>
            <person name="Chibucos M.C."/>
            <person name="Coates M."/>
            <person name="Dehal P."/>
            <person name="Delehaunty K."/>
            <person name="Dong S."/>
            <person name="Downton P."/>
            <person name="Dumas B."/>
            <person name="Fabro G."/>
            <person name="Fronick C."/>
            <person name="Fuerstenberg S.I."/>
            <person name="Fulton L."/>
            <person name="Gaulin E."/>
            <person name="Govers F."/>
            <person name="Hughes L."/>
            <person name="Humphray S."/>
            <person name="Jiang R.H."/>
            <person name="Judelson H."/>
            <person name="Kamoun S."/>
            <person name="Kyung K."/>
            <person name="Meijer H."/>
            <person name="Minx P."/>
            <person name="Morris P."/>
            <person name="Nelson J."/>
            <person name="Phuntumart V."/>
            <person name="Qutob D."/>
            <person name="Rehmany A."/>
            <person name="Rougon-Cardoso A."/>
            <person name="Ryden P."/>
            <person name="Torto-Alalibo T."/>
            <person name="Studholme D."/>
            <person name="Wang Y."/>
            <person name="Win J."/>
            <person name="Wood J."/>
            <person name="Clifton S.W."/>
            <person name="Rogers J."/>
            <person name="Van den Ackerveken G."/>
            <person name="Jones J.D."/>
            <person name="McDowell J.M."/>
            <person name="Beynon J."/>
            <person name="Tyler B.M."/>
        </authorList>
    </citation>
    <scope>NUCLEOTIDE SEQUENCE [LARGE SCALE GENOMIC DNA]</scope>
    <source>
        <strain evidence="4">Emoy2</strain>
    </source>
</reference>
<keyword evidence="2" id="KW-0732">Signal</keyword>
<organism evidence="3 4">
    <name type="scientific">Hyaloperonospora arabidopsidis (strain Emoy2)</name>
    <name type="common">Downy mildew agent</name>
    <name type="synonym">Peronospora arabidopsidis</name>
    <dbReference type="NCBI Taxonomy" id="559515"/>
    <lineage>
        <taxon>Eukaryota</taxon>
        <taxon>Sar</taxon>
        <taxon>Stramenopiles</taxon>
        <taxon>Oomycota</taxon>
        <taxon>Peronosporomycetes</taxon>
        <taxon>Peronosporales</taxon>
        <taxon>Peronosporaceae</taxon>
        <taxon>Hyaloperonospora</taxon>
    </lineage>
</organism>
<proteinExistence type="predicted"/>
<feature type="chain" id="PRO_5004049036" description="RxLR effector candidate protein" evidence="2">
    <location>
        <begin position="25"/>
        <end position="131"/>
    </location>
</feature>
<feature type="signal peptide" evidence="2">
    <location>
        <begin position="1"/>
        <end position="24"/>
    </location>
</feature>